<dbReference type="Proteomes" id="UP000008743">
    <property type="component" value="Unassembled WGS sequence"/>
</dbReference>
<feature type="transmembrane region" description="Helical" evidence="7">
    <location>
        <begin position="294"/>
        <end position="311"/>
    </location>
</feature>
<evidence type="ECO:0000256" key="4">
    <source>
        <dbReference type="ARBA" id="ARBA00022989"/>
    </source>
</evidence>
<dbReference type="PANTHER" id="PTHR20855">
    <property type="entry name" value="ADIPOR/PROGESTIN RECEPTOR-RELATED"/>
    <property type="match status" value="1"/>
</dbReference>
<dbReference type="EMBL" id="KE346372">
    <property type="protein sequence ID" value="KJE96688.1"/>
    <property type="molecule type" value="Genomic_DNA"/>
</dbReference>
<feature type="binding site" evidence="6">
    <location>
        <position position="146"/>
    </location>
    <ligand>
        <name>Zn(2+)</name>
        <dbReference type="ChEBI" id="CHEBI:29105"/>
    </ligand>
</feature>
<name>A0A0D2WW72_CAPO3</name>
<sequence length="325" mass="36060">MTATTSASVTAADEVLFTASASSTADLSKTALLSDPLLSREFIVAGGRWRTVSYHELPDWLKDNELILNHHRPQLFTFAQCIESIFRIHSETGNIWTHLVGWLAFLAVCVATFSYHLGDYPWEDHACFAAFFVGLLVCLSMSTTFHTVCCHSVNVAAVFSRFDYAGISMLIVGSTIPFLYYAFKCNTVVRYTYTGICVFLGTACIIISILPRFDTPRFRVHRMVTFLSFGVSGIVPGIHCIVVSGFMFQVEAAGIGYMLLMGALYITGAVLYAARIPERFFPGKCDLIFQSHQIFHVLVLAAASVHFYGLLRAAEYHHTHDTCVA</sequence>
<dbReference type="STRING" id="595528.A0A0D2WW72"/>
<keyword evidence="6" id="KW-0479">Metal-binding</keyword>
<dbReference type="GO" id="GO:0046872">
    <property type="term" value="F:metal ion binding"/>
    <property type="evidence" value="ECO:0007669"/>
    <property type="project" value="UniProtKB-KW"/>
</dbReference>
<evidence type="ECO:0000256" key="5">
    <source>
        <dbReference type="ARBA" id="ARBA00023136"/>
    </source>
</evidence>
<evidence type="ECO:0000256" key="1">
    <source>
        <dbReference type="ARBA" id="ARBA00004141"/>
    </source>
</evidence>
<comment type="subcellular location">
    <subcellularLocation>
        <location evidence="1">Membrane</location>
        <topology evidence="1">Multi-pass membrane protein</topology>
    </subcellularLocation>
</comment>
<feature type="binding site" evidence="6">
    <location>
        <position position="296"/>
    </location>
    <ligand>
        <name>Zn(2+)</name>
        <dbReference type="ChEBI" id="CHEBI:29105"/>
    </ligand>
</feature>
<accession>A0A0D2WW72</accession>
<feature type="transmembrane region" description="Helical" evidence="7">
    <location>
        <begin position="128"/>
        <end position="150"/>
    </location>
</feature>
<dbReference type="GO" id="GO:0038023">
    <property type="term" value="F:signaling receptor activity"/>
    <property type="evidence" value="ECO:0007669"/>
    <property type="project" value="TreeGrafter"/>
</dbReference>
<proteinExistence type="inferred from homology"/>
<keyword evidence="4 7" id="KW-1133">Transmembrane helix</keyword>
<feature type="binding site" evidence="6">
    <location>
        <position position="292"/>
    </location>
    <ligand>
        <name>Zn(2+)</name>
        <dbReference type="ChEBI" id="CHEBI:29105"/>
    </ligand>
</feature>
<dbReference type="PhylomeDB" id="A0A0D2WW72"/>
<feature type="transmembrane region" description="Helical" evidence="7">
    <location>
        <begin position="189"/>
        <end position="211"/>
    </location>
</feature>
<evidence type="ECO:0000256" key="3">
    <source>
        <dbReference type="ARBA" id="ARBA00022692"/>
    </source>
</evidence>
<keyword evidence="8" id="KW-0675">Receptor</keyword>
<dbReference type="GO" id="GO:0005886">
    <property type="term" value="C:plasma membrane"/>
    <property type="evidence" value="ECO:0007669"/>
    <property type="project" value="TreeGrafter"/>
</dbReference>
<keyword evidence="5 7" id="KW-0472">Membrane</keyword>
<dbReference type="PANTHER" id="PTHR20855:SF52">
    <property type="entry name" value="ADIPONECTIN RECEPTOR PROTEIN"/>
    <property type="match status" value="1"/>
</dbReference>
<gene>
    <name evidence="8" type="ORF">CAOG_006969</name>
</gene>
<keyword evidence="9" id="KW-1185">Reference proteome</keyword>
<evidence type="ECO:0000256" key="2">
    <source>
        <dbReference type="ARBA" id="ARBA00007018"/>
    </source>
</evidence>
<dbReference type="AlphaFoldDB" id="A0A0D2WW72"/>
<protein>
    <submittedName>
        <fullName evidence="8">Adiponectin receptor protein 1</fullName>
    </submittedName>
</protein>
<evidence type="ECO:0000256" key="6">
    <source>
        <dbReference type="PIRSR" id="PIRSR604254-1"/>
    </source>
</evidence>
<comment type="similarity">
    <text evidence="2">Belongs to the ADIPOR family.</text>
</comment>
<feature type="transmembrane region" description="Helical" evidence="7">
    <location>
        <begin position="95"/>
        <end position="116"/>
    </location>
</feature>
<evidence type="ECO:0000313" key="9">
    <source>
        <dbReference type="Proteomes" id="UP000008743"/>
    </source>
</evidence>
<evidence type="ECO:0000313" key="8">
    <source>
        <dbReference type="EMBL" id="KJE96688.1"/>
    </source>
</evidence>
<dbReference type="Pfam" id="PF03006">
    <property type="entry name" value="HlyIII"/>
    <property type="match status" value="1"/>
</dbReference>
<dbReference type="OrthoDB" id="5585746at2759"/>
<dbReference type="FunCoup" id="A0A0D2WW72">
    <property type="interactions" value="35"/>
</dbReference>
<dbReference type="InterPro" id="IPR004254">
    <property type="entry name" value="AdipoR/HlyIII-related"/>
</dbReference>
<dbReference type="GO" id="GO:0033211">
    <property type="term" value="P:adiponectin-activated signaling pathway"/>
    <property type="evidence" value="ECO:0007669"/>
    <property type="project" value="TreeGrafter"/>
</dbReference>
<keyword evidence="6" id="KW-0862">Zinc</keyword>
<evidence type="ECO:0000256" key="7">
    <source>
        <dbReference type="SAM" id="Phobius"/>
    </source>
</evidence>
<reference evidence="9" key="1">
    <citation type="submission" date="2011-02" db="EMBL/GenBank/DDBJ databases">
        <title>The Genome Sequence of Capsaspora owczarzaki ATCC 30864.</title>
        <authorList>
            <person name="Russ C."/>
            <person name="Cuomo C."/>
            <person name="Burger G."/>
            <person name="Gray M.W."/>
            <person name="Holland P.W.H."/>
            <person name="King N."/>
            <person name="Lang F.B.F."/>
            <person name="Roger A.J."/>
            <person name="Ruiz-Trillo I."/>
            <person name="Young S.K."/>
            <person name="Zeng Q."/>
            <person name="Gargeya S."/>
            <person name="Alvarado L."/>
            <person name="Berlin A."/>
            <person name="Chapman S.B."/>
            <person name="Chen Z."/>
            <person name="Freedman E."/>
            <person name="Gellesch M."/>
            <person name="Goldberg J."/>
            <person name="Griggs A."/>
            <person name="Gujja S."/>
            <person name="Heilman E."/>
            <person name="Heiman D."/>
            <person name="Howarth C."/>
            <person name="Mehta T."/>
            <person name="Neiman D."/>
            <person name="Pearson M."/>
            <person name="Roberts A."/>
            <person name="Saif S."/>
            <person name="Shea T."/>
            <person name="Shenoy N."/>
            <person name="Sisk P."/>
            <person name="Stolte C."/>
            <person name="Sykes S."/>
            <person name="White J."/>
            <person name="Yandava C."/>
            <person name="Haas B."/>
            <person name="Nusbaum C."/>
            <person name="Birren B."/>
        </authorList>
    </citation>
    <scope>NUCLEOTIDE SEQUENCE</scope>
    <source>
        <strain evidence="9">ATCC 30864</strain>
    </source>
</reference>
<keyword evidence="3 7" id="KW-0812">Transmembrane</keyword>
<feature type="transmembrane region" description="Helical" evidence="7">
    <location>
        <begin position="254"/>
        <end position="274"/>
    </location>
</feature>
<feature type="transmembrane region" description="Helical" evidence="7">
    <location>
        <begin position="162"/>
        <end position="183"/>
    </location>
</feature>
<feature type="transmembrane region" description="Helical" evidence="7">
    <location>
        <begin position="223"/>
        <end position="248"/>
    </location>
</feature>
<dbReference type="InParanoid" id="A0A0D2WW72"/>
<organism evidence="8 9">
    <name type="scientific">Capsaspora owczarzaki (strain ATCC 30864)</name>
    <dbReference type="NCBI Taxonomy" id="595528"/>
    <lineage>
        <taxon>Eukaryota</taxon>
        <taxon>Filasterea</taxon>
        <taxon>Capsaspora</taxon>
    </lineage>
</organism>
<dbReference type="eggNOG" id="KOG0748">
    <property type="taxonomic scope" value="Eukaryota"/>
</dbReference>